<evidence type="ECO:0000313" key="1">
    <source>
        <dbReference type="EMBL" id="GIX91012.1"/>
    </source>
</evidence>
<proteinExistence type="predicted"/>
<dbReference type="Proteomes" id="UP001054945">
    <property type="component" value="Unassembled WGS sequence"/>
</dbReference>
<dbReference type="AlphaFoldDB" id="A0AAV4P1B5"/>
<reference evidence="1 2" key="1">
    <citation type="submission" date="2021-06" db="EMBL/GenBank/DDBJ databases">
        <title>Caerostris extrusa draft genome.</title>
        <authorList>
            <person name="Kono N."/>
            <person name="Arakawa K."/>
        </authorList>
    </citation>
    <scope>NUCLEOTIDE SEQUENCE [LARGE SCALE GENOMIC DNA]</scope>
</reference>
<gene>
    <name evidence="1" type="ORF">CEXT_258191</name>
</gene>
<comment type="caution">
    <text evidence="1">The sequence shown here is derived from an EMBL/GenBank/DDBJ whole genome shotgun (WGS) entry which is preliminary data.</text>
</comment>
<sequence>MKSAQVIFYRRRKKSGLTLKDVKLLSLCQRYRSFPMRFVLSLRTSLEGFAISRRKVTSMWGESSSIT</sequence>
<protein>
    <submittedName>
        <fullName evidence="1">Uncharacterized protein</fullName>
    </submittedName>
</protein>
<dbReference type="EMBL" id="BPLR01003982">
    <property type="protein sequence ID" value="GIX91012.1"/>
    <property type="molecule type" value="Genomic_DNA"/>
</dbReference>
<organism evidence="1 2">
    <name type="scientific">Caerostris extrusa</name>
    <name type="common">Bark spider</name>
    <name type="synonym">Caerostris bankana</name>
    <dbReference type="NCBI Taxonomy" id="172846"/>
    <lineage>
        <taxon>Eukaryota</taxon>
        <taxon>Metazoa</taxon>
        <taxon>Ecdysozoa</taxon>
        <taxon>Arthropoda</taxon>
        <taxon>Chelicerata</taxon>
        <taxon>Arachnida</taxon>
        <taxon>Araneae</taxon>
        <taxon>Araneomorphae</taxon>
        <taxon>Entelegynae</taxon>
        <taxon>Araneoidea</taxon>
        <taxon>Araneidae</taxon>
        <taxon>Caerostris</taxon>
    </lineage>
</organism>
<name>A0AAV4P1B5_CAEEX</name>
<accession>A0AAV4P1B5</accession>
<evidence type="ECO:0000313" key="2">
    <source>
        <dbReference type="Proteomes" id="UP001054945"/>
    </source>
</evidence>
<keyword evidence="2" id="KW-1185">Reference proteome</keyword>